<dbReference type="EMBL" id="JAEEGB010000004">
    <property type="protein sequence ID" value="MBI6871793.1"/>
    <property type="molecule type" value="Genomic_DNA"/>
</dbReference>
<accession>A0A934HVW4</accession>
<gene>
    <name evidence="1" type="ORF">I6U51_03610</name>
</gene>
<dbReference type="RefSeq" id="WP_211141225.1">
    <property type="nucleotide sequence ID" value="NZ_JAEEGB010000004.1"/>
</dbReference>
<comment type="caution">
    <text evidence="1">The sequence shown here is derived from an EMBL/GenBank/DDBJ whole genome shotgun (WGS) entry which is preliminary data.</text>
</comment>
<dbReference type="AlphaFoldDB" id="A0A934HVW4"/>
<organism evidence="1 2">
    <name type="scientific">Clostridium aciditolerans</name>
    <dbReference type="NCBI Taxonomy" id="339861"/>
    <lineage>
        <taxon>Bacteria</taxon>
        <taxon>Bacillati</taxon>
        <taxon>Bacillota</taxon>
        <taxon>Clostridia</taxon>
        <taxon>Eubacteriales</taxon>
        <taxon>Clostridiaceae</taxon>
        <taxon>Clostridium</taxon>
    </lineage>
</organism>
<sequence length="74" mass="8282">MELPSQKYGVPPVLCCFKNIATINIVDTEFEEENDEVVIVKCFGNVKIGLAVSQRYNGDSVLWFSVDEAQQIIS</sequence>
<evidence type="ECO:0000313" key="2">
    <source>
        <dbReference type="Proteomes" id="UP000622687"/>
    </source>
</evidence>
<protein>
    <submittedName>
        <fullName evidence="1">Uncharacterized protein</fullName>
    </submittedName>
</protein>
<proteinExistence type="predicted"/>
<reference evidence="1" key="1">
    <citation type="submission" date="2020-12" db="EMBL/GenBank/DDBJ databases">
        <title>Clostridium thailandense sp. nov., a novel acetogenic bacterium isolated from peat land soil in Thailand.</title>
        <authorList>
            <person name="Chaikitkaew S."/>
            <person name="Birkeland N.K."/>
        </authorList>
    </citation>
    <scope>NUCLEOTIDE SEQUENCE</scope>
    <source>
        <strain evidence="1">DSM 17425</strain>
    </source>
</reference>
<dbReference type="Proteomes" id="UP000622687">
    <property type="component" value="Unassembled WGS sequence"/>
</dbReference>
<evidence type="ECO:0000313" key="1">
    <source>
        <dbReference type="EMBL" id="MBI6871793.1"/>
    </source>
</evidence>
<keyword evidence="2" id="KW-1185">Reference proteome</keyword>
<name>A0A934HVW4_9CLOT</name>